<evidence type="ECO:0000313" key="2">
    <source>
        <dbReference type="EMBL" id="SVA95300.1"/>
    </source>
</evidence>
<gene>
    <name evidence="2" type="ORF">METZ01_LOCUS148154</name>
</gene>
<accession>A0A382A1C0</accession>
<dbReference type="Pfam" id="PF22090">
    <property type="entry name" value="Gins51_C"/>
    <property type="match status" value="1"/>
</dbReference>
<dbReference type="AlphaFoldDB" id="A0A382A1C0"/>
<proteinExistence type="predicted"/>
<feature type="domain" description="Gins51 C-terminal" evidence="1">
    <location>
        <begin position="133"/>
        <end position="180"/>
    </location>
</feature>
<organism evidence="2">
    <name type="scientific">marine metagenome</name>
    <dbReference type="NCBI Taxonomy" id="408172"/>
    <lineage>
        <taxon>unclassified sequences</taxon>
        <taxon>metagenomes</taxon>
        <taxon>ecological metagenomes</taxon>
    </lineage>
</organism>
<dbReference type="InterPro" id="IPR054314">
    <property type="entry name" value="Gins51_C"/>
</dbReference>
<dbReference type="CDD" id="cd11714">
    <property type="entry name" value="GINS_A_archaea"/>
    <property type="match status" value="1"/>
</dbReference>
<name>A0A382A1C0_9ZZZZ</name>
<protein>
    <recommendedName>
        <fullName evidence="1">Gins51 C-terminal domain-containing protein</fullName>
    </recommendedName>
</protein>
<dbReference type="EMBL" id="UINC01023505">
    <property type="protein sequence ID" value="SVA95300.1"/>
    <property type="molecule type" value="Genomic_DNA"/>
</dbReference>
<dbReference type="CDD" id="cd21695">
    <property type="entry name" value="GINS_B_archaea_Gins51"/>
    <property type="match status" value="1"/>
</dbReference>
<reference evidence="2" key="1">
    <citation type="submission" date="2018-05" db="EMBL/GenBank/DDBJ databases">
        <authorList>
            <person name="Lanie J.A."/>
            <person name="Ng W.-L."/>
            <person name="Kazmierczak K.M."/>
            <person name="Andrzejewski T.M."/>
            <person name="Davidsen T.M."/>
            <person name="Wayne K.J."/>
            <person name="Tettelin H."/>
            <person name="Glass J.I."/>
            <person name="Rusch D."/>
            <person name="Podicherti R."/>
            <person name="Tsui H.-C.T."/>
            <person name="Winkler M.E."/>
        </authorList>
    </citation>
    <scope>NUCLEOTIDE SEQUENCE</scope>
</reference>
<dbReference type="Gene3D" id="3.40.5.50">
    <property type="match status" value="1"/>
</dbReference>
<sequence>MSDQNQISVNSLHSIVLQEYENTSIQKIDLTLYNSVSKLIGNLKSQEYDGHEAKIKTALVGMLTELTSSLLKTRLEKAILNNTDHSALLDEEKYILNSQEEMIERKEVILSGILNGKAKLLESIVQNNKTKLIAVRFLEEVEEISGADAKKYGPFKPEDIATLPYENAQNLISKNSAVKIHWENQ</sequence>
<evidence type="ECO:0000259" key="1">
    <source>
        <dbReference type="Pfam" id="PF22090"/>
    </source>
</evidence>